<dbReference type="Gene3D" id="3.40.50.150">
    <property type="entry name" value="Vaccinia Virus protein VP39"/>
    <property type="match status" value="1"/>
</dbReference>
<organism evidence="5 6">
    <name type="scientific">Paenibacillus turicensis</name>
    <dbReference type="NCBI Taxonomy" id="160487"/>
    <lineage>
        <taxon>Bacteria</taxon>
        <taxon>Bacillati</taxon>
        <taxon>Bacillota</taxon>
        <taxon>Bacilli</taxon>
        <taxon>Bacillales</taxon>
        <taxon>Paenibacillaceae</taxon>
        <taxon>Paenibacillus</taxon>
    </lineage>
</organism>
<proteinExistence type="predicted"/>
<gene>
    <name evidence="5" type="ORF">J2Z32_003336</name>
</gene>
<keyword evidence="3" id="KW-0949">S-adenosyl-L-methionine</keyword>
<dbReference type="InterPro" id="IPR029063">
    <property type="entry name" value="SAM-dependent_MTases_sf"/>
</dbReference>
<dbReference type="Proteomes" id="UP001519272">
    <property type="component" value="Unassembled WGS sequence"/>
</dbReference>
<dbReference type="EMBL" id="JAGGKG010000017">
    <property type="protein sequence ID" value="MBP1906672.1"/>
    <property type="molecule type" value="Genomic_DNA"/>
</dbReference>
<evidence type="ECO:0000259" key="4">
    <source>
        <dbReference type="Pfam" id="PF13649"/>
    </source>
</evidence>
<evidence type="ECO:0000313" key="6">
    <source>
        <dbReference type="Proteomes" id="UP001519272"/>
    </source>
</evidence>
<dbReference type="InterPro" id="IPR041698">
    <property type="entry name" value="Methyltransf_25"/>
</dbReference>
<keyword evidence="1 5" id="KW-0489">Methyltransferase</keyword>
<evidence type="ECO:0000256" key="1">
    <source>
        <dbReference type="ARBA" id="ARBA00022603"/>
    </source>
</evidence>
<keyword evidence="2" id="KW-0808">Transferase</keyword>
<evidence type="ECO:0000313" key="5">
    <source>
        <dbReference type="EMBL" id="MBP1906672.1"/>
    </source>
</evidence>
<accession>A0ABS4FVT1</accession>
<keyword evidence="6" id="KW-1185">Reference proteome</keyword>
<dbReference type="SUPFAM" id="SSF53335">
    <property type="entry name" value="S-adenosyl-L-methionine-dependent methyltransferases"/>
    <property type="match status" value="1"/>
</dbReference>
<name>A0ABS4FVT1_9BACL</name>
<dbReference type="Pfam" id="PF13649">
    <property type="entry name" value="Methyltransf_25"/>
    <property type="match status" value="1"/>
</dbReference>
<dbReference type="GO" id="GO:0008168">
    <property type="term" value="F:methyltransferase activity"/>
    <property type="evidence" value="ECO:0007669"/>
    <property type="project" value="UniProtKB-KW"/>
</dbReference>
<protein>
    <submittedName>
        <fullName evidence="5">SAM-dependent methyltransferase</fullName>
    </submittedName>
</protein>
<dbReference type="CDD" id="cd02440">
    <property type="entry name" value="AdoMet_MTases"/>
    <property type="match status" value="1"/>
</dbReference>
<sequence>MKQNIYDNPEFFENYHQLRASKITYNDFVEQPALKSLLPDLAGKRVLDLGCGYGEMAHYCIDHHADHVTGVDISEKMLALAEGHPNITFIHSAMEDLQFEQGEFDLIISSLAFHYVKDLDELMGRIASWLKPDGQLIFSTEHPVVLASKAQAKWITNEQGENLYWTLDNYKEEGERSQFWKVDGVIKYHRTLSTLINVQIAHGLCIEQVLEPESIPEGIEKKPNLVNEVRRPSFILFRARKG</sequence>
<reference evidence="5 6" key="1">
    <citation type="submission" date="2021-03" db="EMBL/GenBank/DDBJ databases">
        <title>Genomic Encyclopedia of Type Strains, Phase IV (KMG-IV): sequencing the most valuable type-strain genomes for metagenomic binning, comparative biology and taxonomic classification.</title>
        <authorList>
            <person name="Goeker M."/>
        </authorList>
    </citation>
    <scope>NUCLEOTIDE SEQUENCE [LARGE SCALE GENOMIC DNA]</scope>
    <source>
        <strain evidence="5 6">DSM 14349</strain>
    </source>
</reference>
<feature type="domain" description="Methyltransferase" evidence="4">
    <location>
        <begin position="46"/>
        <end position="134"/>
    </location>
</feature>
<dbReference type="GO" id="GO:0032259">
    <property type="term" value="P:methylation"/>
    <property type="evidence" value="ECO:0007669"/>
    <property type="project" value="UniProtKB-KW"/>
</dbReference>
<dbReference type="PANTHER" id="PTHR43464">
    <property type="entry name" value="METHYLTRANSFERASE"/>
    <property type="match status" value="1"/>
</dbReference>
<comment type="caution">
    <text evidence="5">The sequence shown here is derived from an EMBL/GenBank/DDBJ whole genome shotgun (WGS) entry which is preliminary data.</text>
</comment>
<dbReference type="PANTHER" id="PTHR43464:SF19">
    <property type="entry name" value="UBIQUINONE BIOSYNTHESIS O-METHYLTRANSFERASE, MITOCHONDRIAL"/>
    <property type="match status" value="1"/>
</dbReference>
<evidence type="ECO:0000256" key="3">
    <source>
        <dbReference type="ARBA" id="ARBA00022691"/>
    </source>
</evidence>
<evidence type="ECO:0000256" key="2">
    <source>
        <dbReference type="ARBA" id="ARBA00022679"/>
    </source>
</evidence>
<dbReference type="RefSeq" id="WP_210090266.1">
    <property type="nucleotide sequence ID" value="NZ_JAGGKG010000017.1"/>
</dbReference>